<organism evidence="2 3">
    <name type="scientific">Propionibacterium ruminifibrarum</name>
    <dbReference type="NCBI Taxonomy" id="1962131"/>
    <lineage>
        <taxon>Bacteria</taxon>
        <taxon>Bacillati</taxon>
        <taxon>Actinomycetota</taxon>
        <taxon>Actinomycetes</taxon>
        <taxon>Propionibacteriales</taxon>
        <taxon>Propionibacteriaceae</taxon>
        <taxon>Propionibacterium</taxon>
    </lineage>
</organism>
<dbReference type="PANTHER" id="PTHR35145:SF1">
    <property type="entry name" value="CYTOPLASMIC PROTEIN"/>
    <property type="match status" value="1"/>
</dbReference>
<feature type="region of interest" description="Disordered" evidence="1">
    <location>
        <begin position="118"/>
        <end position="146"/>
    </location>
</feature>
<dbReference type="Proteomes" id="UP000265962">
    <property type="component" value="Unassembled WGS sequence"/>
</dbReference>
<evidence type="ECO:0000313" key="2">
    <source>
        <dbReference type="EMBL" id="SPF69059.1"/>
    </source>
</evidence>
<reference evidence="3" key="1">
    <citation type="submission" date="2018-02" db="EMBL/GenBank/DDBJ databases">
        <authorList>
            <person name="Hornung B."/>
        </authorList>
    </citation>
    <scope>NUCLEOTIDE SEQUENCE [LARGE SCALE GENOMIC DNA]</scope>
</reference>
<keyword evidence="3" id="KW-1185">Reference proteome</keyword>
<dbReference type="RefSeq" id="WP_119716177.1">
    <property type="nucleotide sequence ID" value="NZ_OMOH01000008.1"/>
</dbReference>
<dbReference type="InterPro" id="IPR007351">
    <property type="entry name" value="YjbR"/>
</dbReference>
<sequence>MDREQLQEYATASAEDLPGSELTYPFGDNCDVWKVRGKIFMLQTQIAGEPIVVLKATPCDAMALRQEHADISAGYHMNKKHWITIHPDGDVDADLLDELVTDSYLLVVERLPSAQQETLAHVPRRSLTKHQPVRGQEGCRAQGNPQ</sequence>
<accession>A0A375I2H2</accession>
<name>A0A375I2H2_9ACTN</name>
<proteinExistence type="predicted"/>
<dbReference type="SUPFAM" id="SSF142906">
    <property type="entry name" value="YjbR-like"/>
    <property type="match status" value="1"/>
</dbReference>
<dbReference type="InterPro" id="IPR038056">
    <property type="entry name" value="YjbR-like_sf"/>
</dbReference>
<dbReference type="Gene3D" id="3.90.1150.30">
    <property type="match status" value="1"/>
</dbReference>
<gene>
    <name evidence="2" type="ORF">PROPJV5_2025</name>
</gene>
<dbReference type="Pfam" id="PF04237">
    <property type="entry name" value="YjbR"/>
    <property type="match status" value="1"/>
</dbReference>
<feature type="compositionally biased region" description="Basic residues" evidence="1">
    <location>
        <begin position="122"/>
        <end position="132"/>
    </location>
</feature>
<evidence type="ECO:0000313" key="3">
    <source>
        <dbReference type="Proteomes" id="UP000265962"/>
    </source>
</evidence>
<evidence type="ECO:0000256" key="1">
    <source>
        <dbReference type="SAM" id="MobiDB-lite"/>
    </source>
</evidence>
<protein>
    <recommendedName>
        <fullName evidence="4">Cytoplasmic protein</fullName>
    </recommendedName>
</protein>
<dbReference type="InterPro" id="IPR058532">
    <property type="entry name" value="YjbR/MT2646/Rv2570-like"/>
</dbReference>
<evidence type="ECO:0008006" key="4">
    <source>
        <dbReference type="Google" id="ProtNLM"/>
    </source>
</evidence>
<dbReference type="PANTHER" id="PTHR35145">
    <property type="entry name" value="CYTOPLASMIC PROTEIN-RELATED"/>
    <property type="match status" value="1"/>
</dbReference>
<dbReference type="AlphaFoldDB" id="A0A375I2H2"/>
<dbReference type="EMBL" id="OMOH01000008">
    <property type="protein sequence ID" value="SPF69059.1"/>
    <property type="molecule type" value="Genomic_DNA"/>
</dbReference>
<dbReference type="OrthoDB" id="3194910at2"/>